<evidence type="ECO:0000313" key="3">
    <source>
        <dbReference type="EMBL" id="GEX93153.1"/>
    </source>
</evidence>
<dbReference type="AlphaFoldDB" id="A0A699HC22"/>
<reference evidence="3" key="1">
    <citation type="journal article" date="2019" name="Sci. Rep.">
        <title>Draft genome of Tanacetum cinerariifolium, the natural source of mosquito coil.</title>
        <authorList>
            <person name="Yamashiro T."/>
            <person name="Shiraishi A."/>
            <person name="Satake H."/>
            <person name="Nakayama K."/>
        </authorList>
    </citation>
    <scope>NUCLEOTIDE SEQUENCE</scope>
</reference>
<feature type="compositionally biased region" description="Polar residues" evidence="2">
    <location>
        <begin position="71"/>
        <end position="93"/>
    </location>
</feature>
<dbReference type="SUPFAM" id="SSF90257">
    <property type="entry name" value="Myosin rod fragments"/>
    <property type="match status" value="1"/>
</dbReference>
<feature type="coiled-coil region" evidence="1">
    <location>
        <begin position="158"/>
        <end position="192"/>
    </location>
</feature>
<protein>
    <submittedName>
        <fullName evidence="3">Uncharacterized protein</fullName>
    </submittedName>
</protein>
<proteinExistence type="predicted"/>
<gene>
    <name evidence="3" type="ORF">Tci_365128</name>
</gene>
<organism evidence="3">
    <name type="scientific">Tanacetum cinerariifolium</name>
    <name type="common">Dalmatian daisy</name>
    <name type="synonym">Chrysanthemum cinerariifolium</name>
    <dbReference type="NCBI Taxonomy" id="118510"/>
    <lineage>
        <taxon>Eukaryota</taxon>
        <taxon>Viridiplantae</taxon>
        <taxon>Streptophyta</taxon>
        <taxon>Embryophyta</taxon>
        <taxon>Tracheophyta</taxon>
        <taxon>Spermatophyta</taxon>
        <taxon>Magnoliopsida</taxon>
        <taxon>eudicotyledons</taxon>
        <taxon>Gunneridae</taxon>
        <taxon>Pentapetalae</taxon>
        <taxon>asterids</taxon>
        <taxon>campanulids</taxon>
        <taxon>Asterales</taxon>
        <taxon>Asteraceae</taxon>
        <taxon>Asteroideae</taxon>
        <taxon>Anthemideae</taxon>
        <taxon>Anthemidinae</taxon>
        <taxon>Tanacetum</taxon>
    </lineage>
</organism>
<sequence>MRHIFGGVTALVNKRRRKKGKDKVEANAPPKVLRKDHAAFRHAQSTLTGKSLSLMGLDTGSTIFTPAIQAPPSSRPAQSTLTGKSLPLSSRKTATEIPSGNVATREVQGLFSAKSLESGKSTSFSSGDGSPGGIYQSGVVEMEVHGLHNQTKNLETLLEAEVDMKNVAEAKIAKLTKELESLRVQFSDLQVSNIQLSQQVSDLQTQVTGKEKIKAPFEEFKRYEDDKVEQRCAEMDACLDKLSVDFDEELYLHMLTAIVGLVKCMSEGLKHDIEHVRVSRDLAGIEAYDPEVDNKEDAPQWIRDLSPSSSQLKILIYPKVCDPKDPWAFKEEVQGSLLHPWGWFHSSRQI</sequence>
<evidence type="ECO:0000256" key="1">
    <source>
        <dbReference type="SAM" id="Coils"/>
    </source>
</evidence>
<evidence type="ECO:0000256" key="2">
    <source>
        <dbReference type="SAM" id="MobiDB-lite"/>
    </source>
</evidence>
<dbReference type="EMBL" id="BKCJ010139832">
    <property type="protein sequence ID" value="GEX93153.1"/>
    <property type="molecule type" value="Genomic_DNA"/>
</dbReference>
<comment type="caution">
    <text evidence="3">The sequence shown here is derived from an EMBL/GenBank/DDBJ whole genome shotgun (WGS) entry which is preliminary data.</text>
</comment>
<name>A0A699HC22_TANCI</name>
<feature type="region of interest" description="Disordered" evidence="2">
    <location>
        <begin position="66"/>
        <end position="93"/>
    </location>
</feature>
<accession>A0A699HC22</accession>
<keyword evidence="1" id="KW-0175">Coiled coil</keyword>